<name>A0ACB6QA43_9PLEO</name>
<evidence type="ECO:0000313" key="2">
    <source>
        <dbReference type="Proteomes" id="UP000799755"/>
    </source>
</evidence>
<accession>A0ACB6QA43</accession>
<dbReference type="Proteomes" id="UP000799755">
    <property type="component" value="Unassembled WGS sequence"/>
</dbReference>
<keyword evidence="2" id="KW-1185">Reference proteome</keyword>
<gene>
    <name evidence="1" type="ORF">BDR25DRAFT_245675</name>
</gene>
<evidence type="ECO:0000313" key="1">
    <source>
        <dbReference type="EMBL" id="KAF2463448.1"/>
    </source>
</evidence>
<reference evidence="1" key="1">
    <citation type="journal article" date="2020" name="Stud. Mycol.">
        <title>101 Dothideomycetes genomes: a test case for predicting lifestyles and emergence of pathogens.</title>
        <authorList>
            <person name="Haridas S."/>
            <person name="Albert R."/>
            <person name="Binder M."/>
            <person name="Bloem J."/>
            <person name="Labutti K."/>
            <person name="Salamov A."/>
            <person name="Andreopoulos B."/>
            <person name="Baker S."/>
            <person name="Barry K."/>
            <person name="Bills G."/>
            <person name="Bluhm B."/>
            <person name="Cannon C."/>
            <person name="Castanera R."/>
            <person name="Culley D."/>
            <person name="Daum C."/>
            <person name="Ezra D."/>
            <person name="Gonzalez J."/>
            <person name="Henrissat B."/>
            <person name="Kuo A."/>
            <person name="Liang C."/>
            <person name="Lipzen A."/>
            <person name="Lutzoni F."/>
            <person name="Magnuson J."/>
            <person name="Mondo S."/>
            <person name="Nolan M."/>
            <person name="Ohm R."/>
            <person name="Pangilinan J."/>
            <person name="Park H.-J."/>
            <person name="Ramirez L."/>
            <person name="Alfaro M."/>
            <person name="Sun H."/>
            <person name="Tritt A."/>
            <person name="Yoshinaga Y."/>
            <person name="Zwiers L.-H."/>
            <person name="Turgeon B."/>
            <person name="Goodwin S."/>
            <person name="Spatafora J."/>
            <person name="Crous P."/>
            <person name="Grigoriev I."/>
        </authorList>
    </citation>
    <scope>NUCLEOTIDE SEQUENCE</scope>
    <source>
        <strain evidence="1">ATCC 200398</strain>
    </source>
</reference>
<comment type="caution">
    <text evidence="1">The sequence shown here is derived from an EMBL/GenBank/DDBJ whole genome shotgun (WGS) entry which is preliminary data.</text>
</comment>
<dbReference type="EMBL" id="MU003550">
    <property type="protein sequence ID" value="KAF2463448.1"/>
    <property type="molecule type" value="Genomic_DNA"/>
</dbReference>
<organism evidence="1 2">
    <name type="scientific">Lindgomyces ingoldianus</name>
    <dbReference type="NCBI Taxonomy" id="673940"/>
    <lineage>
        <taxon>Eukaryota</taxon>
        <taxon>Fungi</taxon>
        <taxon>Dikarya</taxon>
        <taxon>Ascomycota</taxon>
        <taxon>Pezizomycotina</taxon>
        <taxon>Dothideomycetes</taxon>
        <taxon>Pleosporomycetidae</taxon>
        <taxon>Pleosporales</taxon>
        <taxon>Lindgomycetaceae</taxon>
        <taxon>Lindgomyces</taxon>
    </lineage>
</organism>
<protein>
    <submittedName>
        <fullName evidence="1">Uncharacterized protein</fullName>
    </submittedName>
</protein>
<sequence length="230" mass="26935">MVGCHTELQYLARLELYETEKPFLANFKVSNGARSTNHIFEPKPVFVEDGHGQPFSLDVNGFAFMKHETNLQPEDFSDADRVRSVYVDEINQFVRQKFPKYTDLVFLDFEVRRRDVSFLMDKLNKYPHAQPLRAAHVDMTTEGARLKINLLPEEQIAVLEGKDFERLLRGPTTDWPLAVLDYQSLYSGRDTACNDNIFVDAPSENFLLHYNEHHRWVYLKDQKPDEIYIF</sequence>
<proteinExistence type="predicted"/>